<name>A0ABN7Q2F0_9BURK</name>
<organism evidence="1 2">
    <name type="scientific">Cupriavidus numazuensis</name>
    <dbReference type="NCBI Taxonomy" id="221992"/>
    <lineage>
        <taxon>Bacteria</taxon>
        <taxon>Pseudomonadati</taxon>
        <taxon>Pseudomonadota</taxon>
        <taxon>Betaproteobacteria</taxon>
        <taxon>Burkholderiales</taxon>
        <taxon>Burkholderiaceae</taxon>
        <taxon>Cupriavidus</taxon>
    </lineage>
</organism>
<sequence>MLRGGMRRWLLPGGAGLGKRILPILAIPAANGPLPWPVGHPGNTGQGGCQTAPTAPCFPLLSYR</sequence>
<accession>A0ABN7Q2F0</accession>
<reference evidence="1 2" key="1">
    <citation type="submission" date="2021-03" db="EMBL/GenBank/DDBJ databases">
        <authorList>
            <person name="Peeters C."/>
        </authorList>
    </citation>
    <scope>NUCLEOTIDE SEQUENCE [LARGE SCALE GENOMIC DNA]</scope>
    <source>
        <strain evidence="1 2">LMG 26411</strain>
    </source>
</reference>
<keyword evidence="2" id="KW-1185">Reference proteome</keyword>
<dbReference type="Proteomes" id="UP000672657">
    <property type="component" value="Unassembled WGS sequence"/>
</dbReference>
<comment type="caution">
    <text evidence="1">The sequence shown here is derived from an EMBL/GenBank/DDBJ whole genome shotgun (WGS) entry which is preliminary data.</text>
</comment>
<protein>
    <submittedName>
        <fullName evidence="1">Uncharacterized protein</fullName>
    </submittedName>
</protein>
<evidence type="ECO:0000313" key="2">
    <source>
        <dbReference type="Proteomes" id="UP000672657"/>
    </source>
</evidence>
<evidence type="ECO:0000313" key="1">
    <source>
        <dbReference type="EMBL" id="CAG2148388.1"/>
    </source>
</evidence>
<gene>
    <name evidence="1" type="ORF">LMG26411_03319</name>
</gene>
<proteinExistence type="predicted"/>
<dbReference type="EMBL" id="CAJPVI010000019">
    <property type="protein sequence ID" value="CAG2148388.1"/>
    <property type="molecule type" value="Genomic_DNA"/>
</dbReference>